<dbReference type="InterPro" id="IPR000330">
    <property type="entry name" value="SNF2_N"/>
</dbReference>
<protein>
    <submittedName>
        <fullName evidence="7">Helicase-related protein</fullName>
    </submittedName>
</protein>
<evidence type="ECO:0000256" key="1">
    <source>
        <dbReference type="ARBA" id="ARBA00022741"/>
    </source>
</evidence>
<accession>A0ABV4R7B8</accession>
<evidence type="ECO:0000256" key="2">
    <source>
        <dbReference type="ARBA" id="ARBA00022801"/>
    </source>
</evidence>
<evidence type="ECO:0000259" key="5">
    <source>
        <dbReference type="PROSITE" id="PS51192"/>
    </source>
</evidence>
<feature type="domain" description="Helicase ATP-binding" evidence="5">
    <location>
        <begin position="115"/>
        <end position="294"/>
    </location>
</feature>
<dbReference type="EMBL" id="JAXCEH010000026">
    <property type="protein sequence ID" value="MFA1558015.1"/>
    <property type="molecule type" value="Genomic_DNA"/>
</dbReference>
<dbReference type="Pfam" id="PF00271">
    <property type="entry name" value="Helicase_C"/>
    <property type="match status" value="1"/>
</dbReference>
<dbReference type="InterPro" id="IPR001650">
    <property type="entry name" value="Helicase_C-like"/>
</dbReference>
<dbReference type="InterPro" id="IPR027417">
    <property type="entry name" value="P-loop_NTPase"/>
</dbReference>
<dbReference type="InterPro" id="IPR038718">
    <property type="entry name" value="SNF2-like_sf"/>
</dbReference>
<reference evidence="7 8" key="1">
    <citation type="submission" date="2023-11" db="EMBL/GenBank/DDBJ databases">
        <title>Actinomadura monticuli sp. nov., isolated from volcanic ash.</title>
        <authorList>
            <person name="Lee S.D."/>
            <person name="Yang H."/>
            <person name="Kim I.S."/>
        </authorList>
    </citation>
    <scope>NUCLEOTIDE SEQUENCE [LARGE SCALE GENOMIC DNA]</scope>
    <source>
        <strain evidence="7 8">DSM 45346</strain>
    </source>
</reference>
<dbReference type="PANTHER" id="PTHR45766:SF6">
    <property type="entry name" value="SWI_SNF-RELATED MATRIX-ASSOCIATED ACTIN-DEPENDENT REGULATOR OF CHROMATIN SUBFAMILY A-LIKE PROTEIN 1"/>
    <property type="match status" value="1"/>
</dbReference>
<dbReference type="CDD" id="cd18793">
    <property type="entry name" value="SF2_C_SNF"/>
    <property type="match status" value="1"/>
</dbReference>
<feature type="domain" description="Helicase C-terminal" evidence="6">
    <location>
        <begin position="469"/>
        <end position="633"/>
    </location>
</feature>
<keyword evidence="3 7" id="KW-0347">Helicase</keyword>
<evidence type="ECO:0000256" key="4">
    <source>
        <dbReference type="ARBA" id="ARBA00022840"/>
    </source>
</evidence>
<dbReference type="PROSITE" id="PS51194">
    <property type="entry name" value="HELICASE_CTER"/>
    <property type="match status" value="1"/>
</dbReference>
<name>A0ABV4R7B8_9ACTN</name>
<dbReference type="InterPro" id="IPR014001">
    <property type="entry name" value="Helicase_ATP-bd"/>
</dbReference>
<keyword evidence="2" id="KW-0378">Hydrolase</keyword>
<evidence type="ECO:0000259" key="6">
    <source>
        <dbReference type="PROSITE" id="PS51194"/>
    </source>
</evidence>
<keyword evidence="4" id="KW-0067">ATP-binding</keyword>
<dbReference type="PROSITE" id="PS51192">
    <property type="entry name" value="HELICASE_ATP_BIND_1"/>
    <property type="match status" value="1"/>
</dbReference>
<dbReference type="SUPFAM" id="SSF52540">
    <property type="entry name" value="P-loop containing nucleoside triphosphate hydrolases"/>
    <property type="match status" value="1"/>
</dbReference>
<keyword evidence="1" id="KW-0547">Nucleotide-binding</keyword>
<dbReference type="Gene3D" id="3.40.50.300">
    <property type="entry name" value="P-loop containing nucleotide triphosphate hydrolases"/>
    <property type="match status" value="1"/>
</dbReference>
<gene>
    <name evidence="7" type="ORF">SM436_30390</name>
</gene>
<comment type="caution">
    <text evidence="7">The sequence shown here is derived from an EMBL/GenBank/DDBJ whole genome shotgun (WGS) entry which is preliminary data.</text>
</comment>
<dbReference type="CDD" id="cd18011">
    <property type="entry name" value="DEXDc_RapA"/>
    <property type="match status" value="1"/>
</dbReference>
<dbReference type="PANTHER" id="PTHR45766">
    <property type="entry name" value="DNA ANNEALING HELICASE AND ENDONUCLEASE ZRANB3 FAMILY MEMBER"/>
    <property type="match status" value="1"/>
</dbReference>
<evidence type="ECO:0000313" key="8">
    <source>
        <dbReference type="Proteomes" id="UP001569904"/>
    </source>
</evidence>
<evidence type="ECO:0000313" key="7">
    <source>
        <dbReference type="EMBL" id="MFA1558015.1"/>
    </source>
</evidence>
<proteinExistence type="predicted"/>
<dbReference type="InterPro" id="IPR057342">
    <property type="entry name" value="DEXDc_RapA"/>
</dbReference>
<dbReference type="RefSeq" id="WP_371944891.1">
    <property type="nucleotide sequence ID" value="NZ_JAXCEH010000026.1"/>
</dbReference>
<dbReference type="Pfam" id="PF00176">
    <property type="entry name" value="SNF2-rel_dom"/>
    <property type="match status" value="1"/>
</dbReference>
<dbReference type="InterPro" id="IPR049730">
    <property type="entry name" value="SNF2/RAD54-like_C"/>
</dbReference>
<dbReference type="Proteomes" id="UP001569904">
    <property type="component" value="Unassembled WGS sequence"/>
</dbReference>
<evidence type="ECO:0000256" key="3">
    <source>
        <dbReference type="ARBA" id="ARBA00022806"/>
    </source>
</evidence>
<dbReference type="SMART" id="SM00487">
    <property type="entry name" value="DEXDc"/>
    <property type="match status" value="1"/>
</dbReference>
<dbReference type="GO" id="GO:0004386">
    <property type="term" value="F:helicase activity"/>
    <property type="evidence" value="ECO:0007669"/>
    <property type="project" value="UniProtKB-KW"/>
</dbReference>
<sequence>MAATRTHTYAPGSLIAARGREWVVLPDITSPADDLIIARPLNGDAEFTTGLFTDEVEPASFPRPTADPGQIGDSVAAGLLRTAMRIGFTSAAGPFRSLAAIAVEPRQYQLLPLMLALRMDVVRLLIADDVGIGKTIESALIAKELIEQGEAERMAVLCSPALAEQWQDELRQKFAIDAELVLPSTVARLEREAGRRVDESLFRHYKYTVVSTDYIKSPRRRAQFLQDAPELVIVDEAHTCVPASGTGAGTRQQRYDLLKSLATDARRHLILVTATPHSGKEDAFRDLIGLLDPELATLDLETVQGRERLARHYVQRRRRDISHYLDEETRLPKVRQSRETTFEQSKDYADLMHDVLRFARETIRDETGAVRRQVRWWPALALLRSVASSPRAAAQTLRKRSATSVAETGAEADALGAAHVLDWSDDDVLEGIDAVPGADDERLPRAARDRLRTMAEVAYTLEGPQKDTKLRTLIDAVKRMIVEGYDPIVFCKYIPTAEYVAEHLTEALGRKATVAAVTGTLPPAERIDRIESLTSQRGRHVLVATDCLSEGVNLQQHFQAVVHYDLAWNPTRHEQREGRVDRFGQPRNEVLAVTMYGLDNGIDGVVLDVLIRKHAAIAKQTGVAVPVPERNDTVVKALVEGVLLHEKEPDQLALDLDFGDLGKSRDRLHTEWERVAARESKVLTKYAHSGVRELDEVRREAIEARTALGRHTDVAEFARESLSALGGAVQAREDGFTVQIQGLSVGVRHALGLASPDDTGTRGSDLVFRHDLPVKVGERALLRTDPVVIALARHMVDAALDPRIGDRERPARRCGAIRTHAIAVRTTMLLVRYRFRLHLPGRVKVRDLIAEDAQVVAYRTAPGGGREWLSDKEVTALVSATPDANVLPELVRRAVEDAIADLGDQPAPGEAAPPCSVQADLDAFGLDLGKRLEDAHRRVRRSVGELRRNLKVVPHDHADILGVYVYLPVGGASR</sequence>
<organism evidence="7 8">
    <name type="scientific">Actinomadura chokoriensis</name>
    <dbReference type="NCBI Taxonomy" id="454156"/>
    <lineage>
        <taxon>Bacteria</taxon>
        <taxon>Bacillati</taxon>
        <taxon>Actinomycetota</taxon>
        <taxon>Actinomycetes</taxon>
        <taxon>Streptosporangiales</taxon>
        <taxon>Thermomonosporaceae</taxon>
        <taxon>Actinomadura</taxon>
    </lineage>
</organism>
<dbReference type="Gene3D" id="3.40.50.10810">
    <property type="entry name" value="Tandem AAA-ATPase domain"/>
    <property type="match status" value="1"/>
</dbReference>
<keyword evidence="8" id="KW-1185">Reference proteome</keyword>
<dbReference type="SMART" id="SM00490">
    <property type="entry name" value="HELICc"/>
    <property type="match status" value="1"/>
</dbReference>